<organism evidence="1 2">
    <name type="scientific">Agromyces badenianii</name>
    <dbReference type="NCBI Taxonomy" id="2080742"/>
    <lineage>
        <taxon>Bacteria</taxon>
        <taxon>Bacillati</taxon>
        <taxon>Actinomycetota</taxon>
        <taxon>Actinomycetes</taxon>
        <taxon>Micrococcales</taxon>
        <taxon>Microbacteriaceae</taxon>
        <taxon>Agromyces</taxon>
    </lineage>
</organism>
<dbReference type="AlphaFoldDB" id="A0A2S0WTQ8"/>
<dbReference type="EMBL" id="CP028913">
    <property type="protein sequence ID" value="AWB94624.1"/>
    <property type="molecule type" value="Genomic_DNA"/>
</dbReference>
<dbReference type="KEGG" id="agm:DCE93_02235"/>
<gene>
    <name evidence="1" type="ORF">DCE93_02235</name>
</gene>
<sequence>MSTNARASIAFGRKRCLYRVLFDAGPVDAATFAALSGVSESSARVWLDEQLDAGVLRVVPAPTGDREELLLPGEYVPILLGDHGEAELDGARRLLAEHRGELPQVLVEEREPAAAFR</sequence>
<evidence type="ECO:0000313" key="1">
    <source>
        <dbReference type="EMBL" id="AWB94624.1"/>
    </source>
</evidence>
<protein>
    <submittedName>
        <fullName evidence="1">Uncharacterized protein</fullName>
    </submittedName>
</protein>
<keyword evidence="2" id="KW-1185">Reference proteome</keyword>
<proteinExistence type="predicted"/>
<name>A0A2S0WTQ8_9MICO</name>
<accession>A0A2S0WTQ8</accession>
<dbReference type="RefSeq" id="WP_108594448.1">
    <property type="nucleotide sequence ID" value="NZ_CP028913.1"/>
</dbReference>
<evidence type="ECO:0000313" key="2">
    <source>
        <dbReference type="Proteomes" id="UP000244729"/>
    </source>
</evidence>
<dbReference type="Proteomes" id="UP000244729">
    <property type="component" value="Chromosome"/>
</dbReference>
<reference evidence="1 2" key="1">
    <citation type="submission" date="2018-04" db="EMBL/GenBank/DDBJ databases">
        <authorList>
            <person name="Li J."/>
        </authorList>
    </citation>
    <scope>NUCLEOTIDE SEQUENCE [LARGE SCALE GENOMIC DNA]</scope>
    <source>
        <strain evidence="2">30A</strain>
    </source>
</reference>
<dbReference type="OrthoDB" id="5007300at2"/>